<gene>
    <name evidence="3" type="ORF">S3_860_0017</name>
</gene>
<dbReference type="InterPro" id="IPR006626">
    <property type="entry name" value="PbH1"/>
</dbReference>
<dbReference type="SUPFAM" id="SSF51126">
    <property type="entry name" value="Pectin lyase-like"/>
    <property type="match status" value="1"/>
</dbReference>
<dbReference type="AlphaFoldDB" id="F4MNJ7"/>
<dbReference type="Gene3D" id="3.20.20.80">
    <property type="entry name" value="Glycosidases"/>
    <property type="match status" value="1"/>
</dbReference>
<dbReference type="InterPro" id="IPR026444">
    <property type="entry name" value="Secre_tail"/>
</dbReference>
<protein>
    <recommendedName>
        <fullName evidence="2">Secretion system C-terminal sorting domain-containing protein</fullName>
    </recommendedName>
</protein>
<reference evidence="3" key="2">
    <citation type="journal article" date="2012" name="Environ. Microbiol.">
        <title>Genomic content of uncultured Bacteroidetes from contrasting oceanic provinces in the North Atlantic Ocean.</title>
        <authorList>
            <person name="Gomez-Pereira P.R."/>
            <person name="Schuler M."/>
            <person name="Fuchs B.M."/>
            <person name="Bennke C."/>
            <person name="Teeling H."/>
            <person name="Waldmann J."/>
            <person name="Richter M."/>
            <person name="Barbe V."/>
            <person name="Bataille E."/>
            <person name="Glockner F.O."/>
            <person name="Amann R."/>
        </authorList>
    </citation>
    <scope>NUCLEOTIDE SEQUENCE</scope>
</reference>
<evidence type="ECO:0000256" key="1">
    <source>
        <dbReference type="ARBA" id="ARBA00022729"/>
    </source>
</evidence>
<name>F4MNJ7_9FLAO</name>
<feature type="domain" description="Secretion system C-terminal sorting" evidence="2">
    <location>
        <begin position="756"/>
        <end position="816"/>
    </location>
</feature>
<evidence type="ECO:0000313" key="3">
    <source>
        <dbReference type="EMBL" id="CBL88232.1"/>
    </source>
</evidence>
<dbReference type="InterPro" id="IPR011050">
    <property type="entry name" value="Pectin_lyase_fold/virulence"/>
</dbReference>
<dbReference type="CDD" id="cd11576">
    <property type="entry name" value="GH99_GH71_like_2"/>
    <property type="match status" value="1"/>
</dbReference>
<dbReference type="NCBIfam" id="TIGR04183">
    <property type="entry name" value="Por_Secre_tail"/>
    <property type="match status" value="1"/>
</dbReference>
<dbReference type="Pfam" id="PF18962">
    <property type="entry name" value="Por_Secre_tail"/>
    <property type="match status" value="1"/>
</dbReference>
<sequence>MSEADEDEKYSTSFTYKDGSIANVFSSVNTKTVNRHFKWMNDYGIDGVFFQQFASNLKSNAQKLKANDKKVFDNIIEGAKANNNRLVSIMFDLSGANKNATMVDDIKAYWQELVNEYSLNDNSNKHLLTYKQKPVVAIWGVGFNRTDSYDLDDVQALITYFKNDPTYGGCTVLLGVPRSWRTPGEGDAVNNTQLHTVIKSADIVHPWTPGRYSNISGIDSHKSIIIADKAWCDAENLLYMPVVFPGFSWQNLKKSKGTYSSLNSIPRLKGNFLWRQLYNAVEAGAQTIYVAMFDEIDEGTSIFKVENNPPSNPLNQFTNYEGLPSDYYLWLTGKGGEALRGEINLTVNQPAYPNLPEITHYYADEFGDDTNSGTSPGTAFSTVEKAYTFSNQGNTISISGNVIHNSKISVQKSINFVGTNNATLSPDANKQGTDRLFHISKPDLNVSFSDITFKGNKESSINGGAINMNANSNLTFTNSIFNDNSTTGADKSGGGLFFSEGNVTIINSIFKNNLARGNGGAISGSGDGNLTITGSLFINNTAANINKTDGNGDKANGGAISIFGDGRKVIMSKNTFYNNEATFQGGGLYFGGLNATSSLENITVFGNKVTLTSAETGRAGGIRIEGNRNFEIKNALLYDNHLGDTEHPKSDINIISGVQLNFINSLSGISEGFASDDTYDSSKIDAVLASSNLRFNETSGKVEYDEAPNGDDTPIDFGSDGNDAGAWNSMFVLSLNENEVSDEEFSIYYNKTIKNIKIITSFTSLMKVTIYNINGSQVVLKNQMYSNDEIDISSFESGVYILKANIEGKYFLRKFILY</sequence>
<dbReference type="InterPro" id="IPR012334">
    <property type="entry name" value="Pectin_lyas_fold"/>
</dbReference>
<evidence type="ECO:0000259" key="2">
    <source>
        <dbReference type="Pfam" id="PF18962"/>
    </source>
</evidence>
<organism evidence="3">
    <name type="scientific">uncultured Polaribacter sp</name>
    <dbReference type="NCBI Taxonomy" id="174711"/>
    <lineage>
        <taxon>Bacteria</taxon>
        <taxon>Pseudomonadati</taxon>
        <taxon>Bacteroidota</taxon>
        <taxon>Flavobacteriia</taxon>
        <taxon>Flavobacteriales</taxon>
        <taxon>Flavobacteriaceae</taxon>
        <taxon>environmental samples</taxon>
    </lineage>
</organism>
<dbReference type="SMART" id="SM00710">
    <property type="entry name" value="PbH1"/>
    <property type="match status" value="6"/>
</dbReference>
<reference evidence="3" key="1">
    <citation type="submission" date="2010-05" db="EMBL/GenBank/DDBJ databases">
        <authorList>
            <person name="Genoscope - CEA"/>
        </authorList>
    </citation>
    <scope>NUCLEOTIDE SEQUENCE</scope>
</reference>
<accession>F4MNJ7</accession>
<proteinExistence type="predicted"/>
<dbReference type="EMBL" id="FQ032834">
    <property type="protein sequence ID" value="CBL88232.1"/>
    <property type="molecule type" value="Genomic_DNA"/>
</dbReference>
<dbReference type="Gene3D" id="2.160.20.10">
    <property type="entry name" value="Single-stranded right-handed beta-helix, Pectin lyase-like"/>
    <property type="match status" value="1"/>
</dbReference>
<keyword evidence="1" id="KW-0732">Signal</keyword>